<dbReference type="Proteomes" id="UP000663828">
    <property type="component" value="Unassembled WGS sequence"/>
</dbReference>
<evidence type="ECO:0000313" key="2">
    <source>
        <dbReference type="EMBL" id="CAF1666076.1"/>
    </source>
</evidence>
<proteinExistence type="predicted"/>
<evidence type="ECO:0000313" key="1">
    <source>
        <dbReference type="EMBL" id="CAF1518909.1"/>
    </source>
</evidence>
<protein>
    <submittedName>
        <fullName evidence="1">Uncharacterized protein</fullName>
    </submittedName>
</protein>
<dbReference type="Proteomes" id="UP000663852">
    <property type="component" value="Unassembled WGS sequence"/>
</dbReference>
<accession>A0A815UGW2</accession>
<keyword evidence="3" id="KW-1185">Reference proteome</keyword>
<sequence length="101" mass="11205">MVLSSDRSPVLHSRISIQQSEIAKLAVLQSLRRLNLQIVTRMMWSRGAGFMTALICEPSRHVSGIIAGDPKPYEERKKILPASPIGLCFDMKDGNLNSVEV</sequence>
<evidence type="ECO:0000313" key="4">
    <source>
        <dbReference type="Proteomes" id="UP000663852"/>
    </source>
</evidence>
<reference evidence="1" key="1">
    <citation type="submission" date="2021-02" db="EMBL/GenBank/DDBJ databases">
        <authorList>
            <person name="Nowell W R."/>
        </authorList>
    </citation>
    <scope>NUCLEOTIDE SEQUENCE</scope>
</reference>
<evidence type="ECO:0000313" key="3">
    <source>
        <dbReference type="Proteomes" id="UP000663828"/>
    </source>
</evidence>
<dbReference type="EMBL" id="CAJNOR010012166">
    <property type="protein sequence ID" value="CAF1666076.1"/>
    <property type="molecule type" value="Genomic_DNA"/>
</dbReference>
<name>A0A815UGW2_ADIRI</name>
<dbReference type="EMBL" id="CAJNOJ010000753">
    <property type="protein sequence ID" value="CAF1518909.1"/>
    <property type="molecule type" value="Genomic_DNA"/>
</dbReference>
<gene>
    <name evidence="1" type="ORF">EDS130_LOCUS43742</name>
    <name evidence="2" type="ORF">XAT740_LOCUS57793</name>
</gene>
<dbReference type="AlphaFoldDB" id="A0A815UGW2"/>
<comment type="caution">
    <text evidence="1">The sequence shown here is derived from an EMBL/GenBank/DDBJ whole genome shotgun (WGS) entry which is preliminary data.</text>
</comment>
<organism evidence="1 4">
    <name type="scientific">Adineta ricciae</name>
    <name type="common">Rotifer</name>
    <dbReference type="NCBI Taxonomy" id="249248"/>
    <lineage>
        <taxon>Eukaryota</taxon>
        <taxon>Metazoa</taxon>
        <taxon>Spiralia</taxon>
        <taxon>Gnathifera</taxon>
        <taxon>Rotifera</taxon>
        <taxon>Eurotatoria</taxon>
        <taxon>Bdelloidea</taxon>
        <taxon>Adinetida</taxon>
        <taxon>Adinetidae</taxon>
        <taxon>Adineta</taxon>
    </lineage>
</organism>